<feature type="transmembrane region" description="Helical" evidence="1">
    <location>
        <begin position="52"/>
        <end position="71"/>
    </location>
</feature>
<sequence>MLFLFLVPFLTVGLRKIGPKFHGILAAGLIVVYGFLPSKPFVYDMDIPNNSFTVRLFLYIYITVSFARWYLPNLLKSRKFGAFLIVGGLAFGLIAQLIMRILAYDLFGKWWLFYPKNIPTLAVSLGLVIFAGTFPETHSRIVNRLASATLAVYLLFQGGLGGHFAAYTLGSFWGGSNGARLLLINIALAVAIYAACLLIDLLRQLVFTVTIDKVETPLFEWAYSLVKKTLNRIMNSIMRTFGKRTEVSE</sequence>
<dbReference type="EMBL" id="AP026800">
    <property type="protein sequence ID" value="BDR55401.1"/>
    <property type="molecule type" value="Genomic_DNA"/>
</dbReference>
<evidence type="ECO:0000256" key="1">
    <source>
        <dbReference type="SAM" id="Phobius"/>
    </source>
</evidence>
<feature type="transmembrane region" description="Helical" evidence="1">
    <location>
        <begin position="83"/>
        <end position="103"/>
    </location>
</feature>
<proteinExistence type="predicted"/>
<protein>
    <submittedName>
        <fullName evidence="2">Uncharacterized protein</fullName>
    </submittedName>
</protein>
<evidence type="ECO:0000313" key="3">
    <source>
        <dbReference type="Proteomes" id="UP001321748"/>
    </source>
</evidence>
<feature type="transmembrane region" description="Helical" evidence="1">
    <location>
        <begin position="146"/>
        <end position="169"/>
    </location>
</feature>
<accession>A0ABM8BEP6</accession>
<keyword evidence="1" id="KW-0812">Transmembrane</keyword>
<organism evidence="2 3">
    <name type="scientific">Bombiscardovia apis</name>
    <dbReference type="NCBI Taxonomy" id="2932182"/>
    <lineage>
        <taxon>Bacteria</taxon>
        <taxon>Bacillati</taxon>
        <taxon>Actinomycetota</taxon>
        <taxon>Actinomycetes</taxon>
        <taxon>Bifidobacteriales</taxon>
        <taxon>Bifidobacteriaceae</taxon>
        <taxon>Bombiscardovia</taxon>
    </lineage>
</organism>
<name>A0ABM8BEP6_9BIFI</name>
<keyword evidence="3" id="KW-1185">Reference proteome</keyword>
<gene>
    <name evidence="2" type="ORF">KIMH_15120</name>
</gene>
<feature type="transmembrane region" description="Helical" evidence="1">
    <location>
        <begin position="181"/>
        <end position="202"/>
    </location>
</feature>
<keyword evidence="1" id="KW-1133">Transmembrane helix</keyword>
<evidence type="ECO:0000313" key="2">
    <source>
        <dbReference type="EMBL" id="BDR55401.1"/>
    </source>
</evidence>
<reference evidence="2 3" key="1">
    <citation type="journal article" date="2023" name="Microbiol. Spectr.">
        <title>Symbiosis of Carpenter Bees with Uncharacterized Lactic Acid Bacteria Showing NAD Auxotrophy.</title>
        <authorList>
            <person name="Kawasaki S."/>
            <person name="Ozawa K."/>
            <person name="Mori T."/>
            <person name="Yamamoto A."/>
            <person name="Ito M."/>
            <person name="Ohkuma M."/>
            <person name="Sakamoto M."/>
            <person name="Matsutani M."/>
        </authorList>
    </citation>
    <scope>NUCLEOTIDE SEQUENCE [LARGE SCALE GENOMIC DNA]</scope>
    <source>
        <strain evidence="2 3">KimH</strain>
    </source>
</reference>
<feature type="transmembrane region" description="Helical" evidence="1">
    <location>
        <begin position="118"/>
        <end position="134"/>
    </location>
</feature>
<keyword evidence="1" id="KW-0472">Membrane</keyword>
<dbReference type="Proteomes" id="UP001321748">
    <property type="component" value="Chromosome"/>
</dbReference>